<accession>A0A7S3CMZ1</accession>
<keyword evidence="1" id="KW-1133">Transmembrane helix</keyword>
<keyword evidence="1" id="KW-0472">Membrane</keyword>
<evidence type="ECO:0008006" key="3">
    <source>
        <dbReference type="Google" id="ProtNLM"/>
    </source>
</evidence>
<feature type="transmembrane region" description="Helical" evidence="1">
    <location>
        <begin position="65"/>
        <end position="88"/>
    </location>
</feature>
<reference evidence="2" key="1">
    <citation type="submission" date="2021-01" db="EMBL/GenBank/DDBJ databases">
        <authorList>
            <person name="Corre E."/>
            <person name="Pelletier E."/>
            <person name="Niang G."/>
            <person name="Scheremetjew M."/>
            <person name="Finn R."/>
            <person name="Kale V."/>
            <person name="Holt S."/>
            <person name="Cochrane G."/>
            <person name="Meng A."/>
            <person name="Brown T."/>
            <person name="Cohen L."/>
        </authorList>
    </citation>
    <scope>NUCLEOTIDE SEQUENCE</scope>
    <source>
        <strain evidence="2">Ras09</strain>
    </source>
</reference>
<dbReference type="AlphaFoldDB" id="A0A7S3CMZ1"/>
<gene>
    <name evidence="2" type="ORF">SRAS04492_LOCUS4294</name>
</gene>
<evidence type="ECO:0000256" key="1">
    <source>
        <dbReference type="SAM" id="Phobius"/>
    </source>
</evidence>
<organism evidence="2">
    <name type="scientific">Strombidium rassoulzadegani</name>
    <dbReference type="NCBI Taxonomy" id="1082188"/>
    <lineage>
        <taxon>Eukaryota</taxon>
        <taxon>Sar</taxon>
        <taxon>Alveolata</taxon>
        <taxon>Ciliophora</taxon>
        <taxon>Intramacronucleata</taxon>
        <taxon>Spirotrichea</taxon>
        <taxon>Oligotrichia</taxon>
        <taxon>Strombidiidae</taxon>
        <taxon>Strombidium</taxon>
    </lineage>
</organism>
<feature type="transmembrane region" description="Helical" evidence="1">
    <location>
        <begin position="34"/>
        <end position="53"/>
    </location>
</feature>
<feature type="transmembrane region" description="Helical" evidence="1">
    <location>
        <begin position="153"/>
        <end position="177"/>
    </location>
</feature>
<dbReference type="EMBL" id="HBIA01008435">
    <property type="protein sequence ID" value="CAE0232496.1"/>
    <property type="molecule type" value="Transcribed_RNA"/>
</dbReference>
<feature type="transmembrane region" description="Helical" evidence="1">
    <location>
        <begin position="100"/>
        <end position="122"/>
    </location>
</feature>
<proteinExistence type="predicted"/>
<protein>
    <recommendedName>
        <fullName evidence="3">EamA domain-containing protein</fullName>
    </recommendedName>
</protein>
<evidence type="ECO:0000313" key="2">
    <source>
        <dbReference type="EMBL" id="CAE0232496.1"/>
    </source>
</evidence>
<keyword evidence="1" id="KW-0812">Transmembrane</keyword>
<name>A0A7S3CMZ1_9SPIT</name>
<sequence>MLFAIGCAILLLVDSSRRRGKTFFDESGAEKSTTFYAFLSLGLAFLVPIGFTYKHFVIRKYLDSYNYYYLAIDCAILESITCSLFLILYMRENQLEMDQILMGSLSGWLMVLGRIFIAVGIAEGVAGPAQAIMSTNGIWVTLLTHFLDGQVITQLQILAIASGVLGAFIIGMGDFLYQNSRKSQRKSEEIPCAKQNPTITKEQRRILYEL</sequence>